<dbReference type="GO" id="GO:0016757">
    <property type="term" value="F:glycosyltransferase activity"/>
    <property type="evidence" value="ECO:0007669"/>
    <property type="project" value="InterPro"/>
</dbReference>
<gene>
    <name evidence="4" type="ORF">I5907_12550</name>
</gene>
<dbReference type="InterPro" id="IPR028098">
    <property type="entry name" value="Glyco_trans_4-like_N"/>
</dbReference>
<dbReference type="PANTHER" id="PTHR46401:SF2">
    <property type="entry name" value="GLYCOSYLTRANSFERASE WBBK-RELATED"/>
    <property type="match status" value="1"/>
</dbReference>
<dbReference type="PANTHER" id="PTHR46401">
    <property type="entry name" value="GLYCOSYLTRANSFERASE WBBK-RELATED"/>
    <property type="match status" value="1"/>
</dbReference>
<dbReference type="SUPFAM" id="SSF53756">
    <property type="entry name" value="UDP-Glycosyltransferase/glycogen phosphorylase"/>
    <property type="match status" value="1"/>
</dbReference>
<keyword evidence="1" id="KW-0808">Transferase</keyword>
<feature type="domain" description="Glycosyl transferase family 1" evidence="2">
    <location>
        <begin position="189"/>
        <end position="339"/>
    </location>
</feature>
<sequence length="406" mass="45579">MNLVFFVHPSFFGSQSMPRYAQMLTEGMQGRGHKVTTLLPQPVFSKITLFNSLRKWFGYIDQYLLFPRQVKKFVKGCDDNTLFIFTDHALGMWMPLVKNRLMVVHCHDFLAQRSALGEIPENPVSSSGKKYQALIRKGFSSAKHFITVSENTKRDLYKFPVKPYTVEVIYNALNRRFTPAKDLSSLNDKVGKDLSGGYILHVGGNQWYKNRKGAIEIYTQWRAQSRHNLPLLLIGARPDESLLKVYEASSFKQDIYLLTGIDDTLLNTAYSGATLLLYPSIAEGFGWPIAEAMACGCPVVTTASAPMSEVGGEAAFYIPKKASGAEKETIAWSMECAEAVEQVVGLTLEQRRKAINAGFENVKRFDQQKMLDLTEAFYYKALRAYKNGNTETVAGEGKRSLHAVSL</sequence>
<dbReference type="InterPro" id="IPR001296">
    <property type="entry name" value="Glyco_trans_1"/>
</dbReference>
<evidence type="ECO:0000256" key="1">
    <source>
        <dbReference type="ARBA" id="ARBA00022679"/>
    </source>
</evidence>
<dbReference type="Pfam" id="PF13439">
    <property type="entry name" value="Glyco_transf_4"/>
    <property type="match status" value="1"/>
</dbReference>
<dbReference type="Gene3D" id="3.40.50.2000">
    <property type="entry name" value="Glycogen Phosphorylase B"/>
    <property type="match status" value="2"/>
</dbReference>
<dbReference type="GO" id="GO:0009103">
    <property type="term" value="P:lipopolysaccharide biosynthetic process"/>
    <property type="evidence" value="ECO:0007669"/>
    <property type="project" value="TreeGrafter"/>
</dbReference>
<proteinExistence type="predicted"/>
<evidence type="ECO:0000313" key="4">
    <source>
        <dbReference type="EMBL" id="MBG9377066.1"/>
    </source>
</evidence>
<feature type="domain" description="Glycosyltransferase subfamily 4-like N-terminal" evidence="3">
    <location>
        <begin position="19"/>
        <end position="174"/>
    </location>
</feature>
<dbReference type="AlphaFoldDB" id="A0A931GUU8"/>
<protein>
    <submittedName>
        <fullName evidence="4">Glycosyltransferase family 4 protein</fullName>
    </submittedName>
</protein>
<dbReference type="Pfam" id="PF00534">
    <property type="entry name" value="Glycos_transf_1"/>
    <property type="match status" value="1"/>
</dbReference>
<organism evidence="4 5">
    <name type="scientific">Panacibacter microcysteis</name>
    <dbReference type="NCBI Taxonomy" id="2793269"/>
    <lineage>
        <taxon>Bacteria</taxon>
        <taxon>Pseudomonadati</taxon>
        <taxon>Bacteroidota</taxon>
        <taxon>Chitinophagia</taxon>
        <taxon>Chitinophagales</taxon>
        <taxon>Chitinophagaceae</taxon>
        <taxon>Panacibacter</taxon>
    </lineage>
</organism>
<reference evidence="4" key="1">
    <citation type="submission" date="2020-11" db="EMBL/GenBank/DDBJ databases">
        <title>Bacterial whole genome sequence for Panacibacter sp. DH6.</title>
        <authorList>
            <person name="Le V."/>
            <person name="Ko S."/>
            <person name="Ahn C.-Y."/>
            <person name="Oh H.-M."/>
        </authorList>
    </citation>
    <scope>NUCLEOTIDE SEQUENCE</scope>
    <source>
        <strain evidence="4">DH6</strain>
    </source>
</reference>
<evidence type="ECO:0000259" key="2">
    <source>
        <dbReference type="Pfam" id="PF00534"/>
    </source>
</evidence>
<evidence type="ECO:0000313" key="5">
    <source>
        <dbReference type="Proteomes" id="UP000628448"/>
    </source>
</evidence>
<dbReference type="EMBL" id="JADWYR010000002">
    <property type="protein sequence ID" value="MBG9377066.1"/>
    <property type="molecule type" value="Genomic_DNA"/>
</dbReference>
<name>A0A931GUU8_9BACT</name>
<keyword evidence="5" id="KW-1185">Reference proteome</keyword>
<evidence type="ECO:0000259" key="3">
    <source>
        <dbReference type="Pfam" id="PF13439"/>
    </source>
</evidence>
<comment type="caution">
    <text evidence="4">The sequence shown here is derived from an EMBL/GenBank/DDBJ whole genome shotgun (WGS) entry which is preliminary data.</text>
</comment>
<accession>A0A931GUU8</accession>
<dbReference type="CDD" id="cd03809">
    <property type="entry name" value="GT4_MtfB-like"/>
    <property type="match status" value="1"/>
</dbReference>
<dbReference type="Proteomes" id="UP000628448">
    <property type="component" value="Unassembled WGS sequence"/>
</dbReference>